<dbReference type="SUPFAM" id="SSF51161">
    <property type="entry name" value="Trimeric LpxA-like enzymes"/>
    <property type="match status" value="1"/>
</dbReference>
<dbReference type="PANTHER" id="PTHR13061:SF29">
    <property type="entry name" value="GAMMA CARBONIC ANHYDRASE-LIKE 1, MITOCHONDRIAL-RELATED"/>
    <property type="match status" value="1"/>
</dbReference>
<dbReference type="PANTHER" id="PTHR13061">
    <property type="entry name" value="DYNACTIN SUBUNIT P25"/>
    <property type="match status" value="1"/>
</dbReference>
<feature type="non-terminal residue" evidence="1">
    <location>
        <position position="51"/>
    </location>
</feature>
<reference evidence="1" key="1">
    <citation type="submission" date="2018-05" db="EMBL/GenBank/DDBJ databases">
        <authorList>
            <person name="Lanie J.A."/>
            <person name="Ng W.-L."/>
            <person name="Kazmierczak K.M."/>
            <person name="Andrzejewski T.M."/>
            <person name="Davidsen T.M."/>
            <person name="Wayne K.J."/>
            <person name="Tettelin H."/>
            <person name="Glass J.I."/>
            <person name="Rusch D."/>
            <person name="Podicherti R."/>
            <person name="Tsui H.-C.T."/>
            <person name="Winkler M.E."/>
        </authorList>
    </citation>
    <scope>NUCLEOTIDE SEQUENCE</scope>
</reference>
<organism evidence="1">
    <name type="scientific">marine metagenome</name>
    <dbReference type="NCBI Taxonomy" id="408172"/>
    <lineage>
        <taxon>unclassified sequences</taxon>
        <taxon>metagenomes</taxon>
        <taxon>ecological metagenomes</taxon>
    </lineage>
</organism>
<dbReference type="AlphaFoldDB" id="A0A382JW28"/>
<accession>A0A382JW28</accession>
<dbReference type="InterPro" id="IPR011004">
    <property type="entry name" value="Trimer_LpxA-like_sf"/>
</dbReference>
<gene>
    <name evidence="1" type="ORF">METZ01_LOCUS267615</name>
</gene>
<dbReference type="EMBL" id="UINC01076008">
    <property type="protein sequence ID" value="SVC14761.1"/>
    <property type="molecule type" value="Genomic_DNA"/>
</dbReference>
<evidence type="ECO:0008006" key="2">
    <source>
        <dbReference type="Google" id="ProtNLM"/>
    </source>
</evidence>
<proteinExistence type="predicted"/>
<name>A0A382JW28_9ZZZZ</name>
<sequence length="51" mass="5696">MLLPFQKKVPKIDSSAYIVENATIVGDVVIGAESSIWFNTVIRGDINYIRI</sequence>
<evidence type="ECO:0000313" key="1">
    <source>
        <dbReference type="EMBL" id="SVC14761.1"/>
    </source>
</evidence>
<dbReference type="InterPro" id="IPR050484">
    <property type="entry name" value="Transf_Hexapept/Carb_Anhydrase"/>
</dbReference>
<protein>
    <recommendedName>
        <fullName evidence="2">Gamma carbonic anhydrase family protein</fullName>
    </recommendedName>
</protein>
<dbReference type="Gene3D" id="2.160.10.10">
    <property type="entry name" value="Hexapeptide repeat proteins"/>
    <property type="match status" value="1"/>
</dbReference>